<evidence type="ECO:0000259" key="5">
    <source>
        <dbReference type="SMART" id="SM00646"/>
    </source>
</evidence>
<dbReference type="AlphaFoldDB" id="A0A1Z8AWA4"/>
<feature type="signal peptide" evidence="4">
    <location>
        <begin position="1"/>
        <end position="20"/>
    </location>
</feature>
<dbReference type="PANTHER" id="PTHR30404:SF0">
    <property type="entry name" value="N-ACETYLMURAMOYL-L-ALANINE AMIDASE AMIC"/>
    <property type="match status" value="1"/>
</dbReference>
<evidence type="ECO:0000256" key="2">
    <source>
        <dbReference type="ARBA" id="ARBA00011901"/>
    </source>
</evidence>
<dbReference type="PANTHER" id="PTHR30404">
    <property type="entry name" value="N-ACETYLMURAMOYL-L-ALANINE AMIDASE"/>
    <property type="match status" value="1"/>
</dbReference>
<sequence length="360" mass="40425">MKTKIYLIIALLAFPLFSVANIPIDSTKMNQKKMFTVVLDAGHGGKDPGKYVAKTAEKDIALKVVKLLGKKLEAHDNIKVIYTRTTDVFIGLDQRAAIANKAKADFFVSVHCNAAAATSAKGNETFVLGLHNNAANLEVVKRENSVIELEENYQEKYTGFDLNDPSSFATNLMVQEEYLDNSIEMGAMVQTNFEKDLRRKNRGVKQAGLAVLRLSYMPSVLIETGFLTNKEERDFLRSSNGQKKVANSIYDAILRYQQNRDINLFEVEEINSSAIAIEPIKENAIYKVQISASSNKLEPKSYNFNKLPQISREKEGRIYRYFTGSFSSLKEASDLKTKAVAKGYKSAFIVVYENGVRRRL</sequence>
<feature type="domain" description="MurNAc-LAA" evidence="5">
    <location>
        <begin position="96"/>
        <end position="254"/>
    </location>
</feature>
<dbReference type="SUPFAM" id="SSF53187">
    <property type="entry name" value="Zn-dependent exopeptidases"/>
    <property type="match status" value="1"/>
</dbReference>
<evidence type="ECO:0000313" key="6">
    <source>
        <dbReference type="EMBL" id="OUS14605.1"/>
    </source>
</evidence>
<evidence type="ECO:0000256" key="1">
    <source>
        <dbReference type="ARBA" id="ARBA00001561"/>
    </source>
</evidence>
<comment type="catalytic activity">
    <reaction evidence="1">
        <text>Hydrolyzes the link between N-acetylmuramoyl residues and L-amino acid residues in certain cell-wall glycopeptides.</text>
        <dbReference type="EC" id="3.5.1.28"/>
    </reaction>
</comment>
<dbReference type="SMART" id="SM00646">
    <property type="entry name" value="Ami_3"/>
    <property type="match status" value="1"/>
</dbReference>
<dbReference type="Pfam" id="PF01520">
    <property type="entry name" value="Amidase_3"/>
    <property type="match status" value="1"/>
</dbReference>
<dbReference type="GO" id="GO:0008745">
    <property type="term" value="F:N-acetylmuramoyl-L-alanine amidase activity"/>
    <property type="evidence" value="ECO:0007669"/>
    <property type="project" value="UniProtKB-EC"/>
</dbReference>
<keyword evidence="4" id="KW-0732">Signal</keyword>
<dbReference type="Gene3D" id="3.40.630.40">
    <property type="entry name" value="Zn-dependent exopeptidases"/>
    <property type="match status" value="1"/>
</dbReference>
<organism evidence="6 7">
    <name type="scientific">Nonlabens dokdonensis</name>
    <dbReference type="NCBI Taxonomy" id="328515"/>
    <lineage>
        <taxon>Bacteria</taxon>
        <taxon>Pseudomonadati</taxon>
        <taxon>Bacteroidota</taxon>
        <taxon>Flavobacteriia</taxon>
        <taxon>Flavobacteriales</taxon>
        <taxon>Flavobacteriaceae</taxon>
        <taxon>Nonlabens</taxon>
    </lineage>
</organism>
<dbReference type="FunFam" id="3.40.630.40:FF:000005">
    <property type="entry name" value="N-acetylmuramoyl-L-alanine amidase (AmiA)"/>
    <property type="match status" value="1"/>
</dbReference>
<dbReference type="Proteomes" id="UP000196102">
    <property type="component" value="Unassembled WGS sequence"/>
</dbReference>
<dbReference type="RefSeq" id="WP_303686791.1">
    <property type="nucleotide sequence ID" value="NZ_CAJXYO010000021.1"/>
</dbReference>
<accession>A0A1Z8AWA4</accession>
<reference evidence="7" key="1">
    <citation type="journal article" date="2017" name="Proc. Natl. Acad. Sci. U.S.A.">
        <title>Simulation of Deepwater Horizon oil plume reveals substrate specialization within a complex community of hydrocarbon-degraders.</title>
        <authorList>
            <person name="Hu P."/>
            <person name="Dubinsky E.A."/>
            <person name="Probst A.J."/>
            <person name="Wang J."/>
            <person name="Sieber C.M.K."/>
            <person name="Tom L.M."/>
            <person name="Gardinali P."/>
            <person name="Banfield J.F."/>
            <person name="Atlas R.M."/>
            <person name="Andersen G.L."/>
        </authorList>
    </citation>
    <scope>NUCLEOTIDE SEQUENCE [LARGE SCALE GENOMIC DNA]</scope>
</reference>
<evidence type="ECO:0000313" key="7">
    <source>
        <dbReference type="Proteomes" id="UP000196102"/>
    </source>
</evidence>
<protein>
    <recommendedName>
        <fullName evidence="2">N-acetylmuramoyl-L-alanine amidase</fullName>
        <ecNumber evidence="2">3.5.1.28</ecNumber>
    </recommendedName>
</protein>
<gene>
    <name evidence="6" type="ORF">A9Q93_07495</name>
</gene>
<feature type="chain" id="PRO_5012893707" description="N-acetylmuramoyl-L-alanine amidase" evidence="4">
    <location>
        <begin position="21"/>
        <end position="360"/>
    </location>
</feature>
<dbReference type="EMBL" id="MAAX01000117">
    <property type="protein sequence ID" value="OUS14605.1"/>
    <property type="molecule type" value="Genomic_DNA"/>
</dbReference>
<proteinExistence type="predicted"/>
<dbReference type="CDD" id="cd02696">
    <property type="entry name" value="MurNAc-LAA"/>
    <property type="match status" value="1"/>
</dbReference>
<dbReference type="GO" id="GO:0030288">
    <property type="term" value="C:outer membrane-bounded periplasmic space"/>
    <property type="evidence" value="ECO:0007669"/>
    <property type="project" value="TreeGrafter"/>
</dbReference>
<comment type="caution">
    <text evidence="6">The sequence shown here is derived from an EMBL/GenBank/DDBJ whole genome shotgun (WGS) entry which is preliminary data.</text>
</comment>
<evidence type="ECO:0000256" key="4">
    <source>
        <dbReference type="SAM" id="SignalP"/>
    </source>
</evidence>
<keyword evidence="3" id="KW-0378">Hydrolase</keyword>
<dbReference type="InterPro" id="IPR050695">
    <property type="entry name" value="N-acetylmuramoyl_amidase_3"/>
</dbReference>
<evidence type="ECO:0000256" key="3">
    <source>
        <dbReference type="ARBA" id="ARBA00022801"/>
    </source>
</evidence>
<name>A0A1Z8AWA4_9FLAO</name>
<dbReference type="EC" id="3.5.1.28" evidence="2"/>
<dbReference type="GO" id="GO:0009253">
    <property type="term" value="P:peptidoglycan catabolic process"/>
    <property type="evidence" value="ECO:0007669"/>
    <property type="project" value="InterPro"/>
</dbReference>
<dbReference type="InterPro" id="IPR002508">
    <property type="entry name" value="MurNAc-LAA_cat"/>
</dbReference>